<dbReference type="SUPFAM" id="SSF56784">
    <property type="entry name" value="HAD-like"/>
    <property type="match status" value="1"/>
</dbReference>
<dbReference type="AlphaFoldDB" id="A0A7X5ZQS1"/>
<organism evidence="3 4">
    <name type="scientific">Saccharomonospora amisosensis</name>
    <dbReference type="NCBI Taxonomy" id="1128677"/>
    <lineage>
        <taxon>Bacteria</taxon>
        <taxon>Bacillati</taxon>
        <taxon>Actinomycetota</taxon>
        <taxon>Actinomycetes</taxon>
        <taxon>Pseudonocardiales</taxon>
        <taxon>Pseudonocardiaceae</taxon>
        <taxon>Saccharomonospora</taxon>
    </lineage>
</organism>
<dbReference type="RefSeq" id="WP_167170474.1">
    <property type="nucleotide sequence ID" value="NZ_JAAOYM010000001.1"/>
</dbReference>
<dbReference type="InterPro" id="IPR006328">
    <property type="entry name" value="2-HAD"/>
</dbReference>
<dbReference type="EMBL" id="JAAOYM010000001">
    <property type="protein sequence ID" value="NIJ12143.1"/>
    <property type="molecule type" value="Genomic_DNA"/>
</dbReference>
<dbReference type="InterPro" id="IPR023198">
    <property type="entry name" value="PGP-like_dom2"/>
</dbReference>
<keyword evidence="4" id="KW-1185">Reference proteome</keyword>
<dbReference type="SFLD" id="SFLDG01129">
    <property type="entry name" value="C1.5:_HAD__Beta-PGM__Phosphata"/>
    <property type="match status" value="1"/>
</dbReference>
<reference evidence="3 4" key="1">
    <citation type="submission" date="2020-03" db="EMBL/GenBank/DDBJ databases">
        <title>Sequencing the genomes of 1000 actinobacteria strains.</title>
        <authorList>
            <person name="Klenk H.-P."/>
        </authorList>
    </citation>
    <scope>NUCLEOTIDE SEQUENCE [LARGE SCALE GENOMIC DNA]</scope>
    <source>
        <strain evidence="3 4">DSM 45685</strain>
    </source>
</reference>
<dbReference type="SFLD" id="SFLDS00003">
    <property type="entry name" value="Haloacid_Dehalogenase"/>
    <property type="match status" value="1"/>
</dbReference>
<dbReference type="NCBIfam" id="TIGR01493">
    <property type="entry name" value="HAD-SF-IA-v2"/>
    <property type="match status" value="1"/>
</dbReference>
<name>A0A7X5ZQS1_9PSEU</name>
<accession>A0A7X5ZQS1</accession>
<evidence type="ECO:0000313" key="3">
    <source>
        <dbReference type="EMBL" id="NIJ12143.1"/>
    </source>
</evidence>
<dbReference type="NCBIfam" id="TIGR01428">
    <property type="entry name" value="HAD_type_II"/>
    <property type="match status" value="1"/>
</dbReference>
<gene>
    <name evidence="3" type="ORF">FHU38_002487</name>
</gene>
<dbReference type="PRINTS" id="PR00413">
    <property type="entry name" value="HADHALOGNASE"/>
</dbReference>
<dbReference type="InterPro" id="IPR006439">
    <property type="entry name" value="HAD-SF_hydro_IA"/>
</dbReference>
<protein>
    <submittedName>
        <fullName evidence="3">2-haloacid dehalogenase</fullName>
        <ecNumber evidence="3">3.8.1.2</ecNumber>
    </submittedName>
</protein>
<comment type="similarity">
    <text evidence="1">Belongs to the HAD-like hydrolase superfamily. S-2-haloalkanoic acid dehalogenase family.</text>
</comment>
<dbReference type="Proteomes" id="UP000545493">
    <property type="component" value="Unassembled WGS sequence"/>
</dbReference>
<comment type="caution">
    <text evidence="3">The sequence shown here is derived from an EMBL/GenBank/DDBJ whole genome shotgun (WGS) entry which is preliminary data.</text>
</comment>
<dbReference type="PANTHER" id="PTHR43316:SF3">
    <property type="entry name" value="HALOACID DEHALOGENASE, TYPE II (AFU_ORTHOLOGUE AFUA_2G07750)-RELATED"/>
    <property type="match status" value="1"/>
</dbReference>
<dbReference type="InterPro" id="IPR036412">
    <property type="entry name" value="HAD-like_sf"/>
</dbReference>
<proteinExistence type="inferred from homology"/>
<dbReference type="Gene3D" id="3.40.50.1000">
    <property type="entry name" value="HAD superfamily/HAD-like"/>
    <property type="match status" value="1"/>
</dbReference>
<sequence>MPARPHAVAFDVLETLLNLEPLRARLETIGQPAQLLQPWFMRFQRDSMALALSGDFRTFESVARQALRTDTNHTATEEDIDHVLAGFAELPAYPDAEPALRMLSEAGLRVGCLTVGSAQNTARFLEQAGLARHVDHVVTADQAGIWKPAPSVYRVTARELGTSPQNLALVAVHAWDCHGAKRAGCLAGWCDRLEGRYGDVFTAPDVSGADLVQVAEGLLRLNPVPRPAAE</sequence>
<dbReference type="EC" id="3.8.1.2" evidence="3"/>
<dbReference type="InterPro" id="IPR051540">
    <property type="entry name" value="S-2-haloacid_dehalogenase"/>
</dbReference>
<evidence type="ECO:0000256" key="1">
    <source>
        <dbReference type="ARBA" id="ARBA00008106"/>
    </source>
</evidence>
<evidence type="ECO:0000256" key="2">
    <source>
        <dbReference type="ARBA" id="ARBA00022801"/>
    </source>
</evidence>
<dbReference type="Pfam" id="PF00702">
    <property type="entry name" value="Hydrolase"/>
    <property type="match status" value="1"/>
</dbReference>
<dbReference type="InterPro" id="IPR023214">
    <property type="entry name" value="HAD_sf"/>
</dbReference>
<dbReference type="GO" id="GO:0018784">
    <property type="term" value="F:(S)-2-haloacid dehalogenase activity"/>
    <property type="evidence" value="ECO:0007669"/>
    <property type="project" value="UniProtKB-EC"/>
</dbReference>
<keyword evidence="2 3" id="KW-0378">Hydrolase</keyword>
<dbReference type="Gene3D" id="1.10.150.240">
    <property type="entry name" value="Putative phosphatase, domain 2"/>
    <property type="match status" value="1"/>
</dbReference>
<evidence type="ECO:0000313" key="4">
    <source>
        <dbReference type="Proteomes" id="UP000545493"/>
    </source>
</evidence>
<dbReference type="PANTHER" id="PTHR43316">
    <property type="entry name" value="HYDROLASE, HALOACID DELAHOGENASE-RELATED"/>
    <property type="match status" value="1"/>
</dbReference>